<dbReference type="InterPro" id="IPR010982">
    <property type="entry name" value="Lambda_DNA-bd_dom_sf"/>
</dbReference>
<dbReference type="SMART" id="SM00530">
    <property type="entry name" value="HTH_XRE"/>
    <property type="match status" value="1"/>
</dbReference>
<proteinExistence type="predicted"/>
<evidence type="ECO:0000313" key="3">
    <source>
        <dbReference type="EMBL" id="NDO37822.1"/>
    </source>
</evidence>
<reference evidence="3 4" key="1">
    <citation type="submission" date="2019-06" db="EMBL/GenBank/DDBJ databases">
        <title>Draft genome sequences of 15 bacterial species constituting the stable defined intestinal microbiota of the GM15 gnotobiotic mouse model.</title>
        <authorList>
            <person name="Elie C."/>
            <person name="Mathieu A."/>
            <person name="Saliou A."/>
            <person name="Darnaud M."/>
            <person name="Leulier F."/>
            <person name="Tamellini A."/>
        </authorList>
    </citation>
    <scope>NUCLEOTIDE SEQUENCE [LARGE SCALE GENOMIC DNA]</scope>
    <source>
        <strain evidence="3 4">JM4-15</strain>
    </source>
</reference>
<dbReference type="Gene3D" id="1.10.260.40">
    <property type="entry name" value="lambda repressor-like DNA-binding domains"/>
    <property type="match status" value="1"/>
</dbReference>
<feature type="domain" description="HTH cro/C1-type" evidence="2">
    <location>
        <begin position="15"/>
        <end position="70"/>
    </location>
</feature>
<evidence type="ECO:0000259" key="2">
    <source>
        <dbReference type="PROSITE" id="PS50943"/>
    </source>
</evidence>
<feature type="region of interest" description="Disordered" evidence="1">
    <location>
        <begin position="1"/>
        <end position="20"/>
    </location>
</feature>
<dbReference type="Proteomes" id="UP000462501">
    <property type="component" value="Unassembled WGS sequence"/>
</dbReference>
<dbReference type="PROSITE" id="PS50943">
    <property type="entry name" value="HTH_CROC1"/>
    <property type="match status" value="1"/>
</dbReference>
<evidence type="ECO:0000313" key="4">
    <source>
        <dbReference type="Proteomes" id="UP000462501"/>
    </source>
</evidence>
<accession>A0A845SU37</accession>
<evidence type="ECO:0000256" key="1">
    <source>
        <dbReference type="SAM" id="MobiDB-lite"/>
    </source>
</evidence>
<dbReference type="SUPFAM" id="SSF47413">
    <property type="entry name" value="lambda repressor-like DNA-binding domains"/>
    <property type="match status" value="1"/>
</dbReference>
<comment type="caution">
    <text evidence="3">The sequence shown here is derived from an EMBL/GenBank/DDBJ whole genome shotgun (WGS) entry which is preliminary data.</text>
</comment>
<dbReference type="InterPro" id="IPR001387">
    <property type="entry name" value="Cro/C1-type_HTH"/>
</dbReference>
<protein>
    <submittedName>
        <fullName evidence="3">Helix-turn-helix transcriptional regulator</fullName>
    </submittedName>
</protein>
<sequence length="112" mass="13059">MKEKKPQNINMGQRFRDTRESKKWTREQLAEYMDLSVQFITDFELGNSGIRLDRFAALCQLLNVNAHTALFGDVEKLPLLCNLETMLANRDEKDVQRVVAMLEAIVIAYFYK</sequence>
<organism evidence="3 4">
    <name type="scientific">Anaerotruncus colihominis</name>
    <dbReference type="NCBI Taxonomy" id="169435"/>
    <lineage>
        <taxon>Bacteria</taxon>
        <taxon>Bacillati</taxon>
        <taxon>Bacillota</taxon>
        <taxon>Clostridia</taxon>
        <taxon>Eubacteriales</taxon>
        <taxon>Oscillospiraceae</taxon>
        <taxon>Anaerotruncus</taxon>
    </lineage>
</organism>
<dbReference type="CDD" id="cd00093">
    <property type="entry name" value="HTH_XRE"/>
    <property type="match status" value="1"/>
</dbReference>
<dbReference type="GO" id="GO:0003677">
    <property type="term" value="F:DNA binding"/>
    <property type="evidence" value="ECO:0007669"/>
    <property type="project" value="InterPro"/>
</dbReference>
<dbReference type="Pfam" id="PF01381">
    <property type="entry name" value="HTH_3"/>
    <property type="match status" value="1"/>
</dbReference>
<gene>
    <name evidence="3" type="ORF">FMM72_00935</name>
</gene>
<dbReference type="AlphaFoldDB" id="A0A845SU37"/>
<name>A0A845SU37_9FIRM</name>
<dbReference type="EMBL" id="VIQT01000002">
    <property type="protein sequence ID" value="NDO37822.1"/>
    <property type="molecule type" value="Genomic_DNA"/>
</dbReference>
<dbReference type="RefSeq" id="WP_162220301.1">
    <property type="nucleotide sequence ID" value="NZ_JANJZM010000008.1"/>
</dbReference>